<evidence type="ECO:0000256" key="4">
    <source>
        <dbReference type="SAM" id="MobiDB-lite"/>
    </source>
</evidence>
<feature type="region of interest" description="Disordered" evidence="4">
    <location>
        <begin position="253"/>
        <end position="291"/>
    </location>
</feature>
<keyword evidence="2" id="KW-0472">Membrane</keyword>
<keyword evidence="3" id="KW-0998">Cell outer membrane</keyword>
<feature type="domain" description="Outer membrane lipoprotein BamD-like" evidence="5">
    <location>
        <begin position="54"/>
        <end position="227"/>
    </location>
</feature>
<dbReference type="AlphaFoldDB" id="A0A7U3YPM4"/>
<evidence type="ECO:0000256" key="1">
    <source>
        <dbReference type="ARBA" id="ARBA00022729"/>
    </source>
</evidence>
<protein>
    <submittedName>
        <fullName evidence="6">Outer membrane assembly lipoprotein YfiO</fullName>
    </submittedName>
</protein>
<evidence type="ECO:0000256" key="3">
    <source>
        <dbReference type="ARBA" id="ARBA00023237"/>
    </source>
</evidence>
<dbReference type="KEGG" id="dpr:Despr_2955"/>
<sequence>MPTVSIVRTFRADKRLLLVLWLLAAMTLSGCSTFDGMFSAFSFGEEEEPESLPPETLIVQGMDAYNVGDYGEAIKNFKIILDEHPFSAQAMLAELKAADANYYNKQYAEAKTLYKSFEERHPTNEAIPYVMFQVGMCDYRRSDRIDRDASGPQEAIKSFTRLINAYPQSPYAKEAKAKIIECKEFLVNHEYMVAVFYVRTDRQEEAKHRLKYLLAMYPDSNLAPQAKALLDRLEAGNAPAWGMNRWLPEFMTKAPADRKEEATAGEQAEGTPKTEEHRAVPESIRDAESTE</sequence>
<evidence type="ECO:0000256" key="2">
    <source>
        <dbReference type="ARBA" id="ARBA00023136"/>
    </source>
</evidence>
<reference evidence="6 7" key="1">
    <citation type="journal article" date="2011" name="Stand. Genomic Sci.">
        <title>Complete genome sequence of Desulfobulbus propionicus type strain (1pr3).</title>
        <authorList>
            <person name="Pagani I."/>
            <person name="Lapidus A."/>
            <person name="Nolan M."/>
            <person name="Lucas S."/>
            <person name="Hammon N."/>
            <person name="Deshpande S."/>
            <person name="Cheng J.F."/>
            <person name="Chertkov O."/>
            <person name="Davenport K."/>
            <person name="Tapia R."/>
            <person name="Han C."/>
            <person name="Goodwin L."/>
            <person name="Pitluck S."/>
            <person name="Liolios K."/>
            <person name="Mavromatis K."/>
            <person name="Ivanova N."/>
            <person name="Mikhailova N."/>
            <person name="Pati A."/>
            <person name="Chen A."/>
            <person name="Palaniappan K."/>
            <person name="Land M."/>
            <person name="Hauser L."/>
            <person name="Chang Y.J."/>
            <person name="Jeffries C.D."/>
            <person name="Detter J.C."/>
            <person name="Brambilla E."/>
            <person name="Kannan K.P."/>
            <person name="Djao O.D."/>
            <person name="Rohde M."/>
            <person name="Pukall R."/>
            <person name="Spring S."/>
            <person name="Goker M."/>
            <person name="Sikorski J."/>
            <person name="Woyke T."/>
            <person name="Bristow J."/>
            <person name="Eisen J.A."/>
            <person name="Markowitz V."/>
            <person name="Hugenholtz P."/>
            <person name="Kyrpides N.C."/>
            <person name="Klenk H.P."/>
        </authorList>
    </citation>
    <scope>NUCLEOTIDE SEQUENCE [LARGE SCALE GENOMIC DNA]</scope>
    <source>
        <strain evidence="7">ATCC 33891 / DSM 2032 / 1pr3</strain>
    </source>
</reference>
<gene>
    <name evidence="6" type="ordered locus">Despr_2955</name>
</gene>
<dbReference type="Gene3D" id="1.25.40.10">
    <property type="entry name" value="Tetratricopeptide repeat domain"/>
    <property type="match status" value="1"/>
</dbReference>
<keyword evidence="7" id="KW-1185">Reference proteome</keyword>
<organism evidence="6 7">
    <name type="scientific">Desulfobulbus propionicus (strain ATCC 33891 / DSM 2032 / VKM B-1956 / 1pr3)</name>
    <dbReference type="NCBI Taxonomy" id="577650"/>
    <lineage>
        <taxon>Bacteria</taxon>
        <taxon>Pseudomonadati</taxon>
        <taxon>Thermodesulfobacteriota</taxon>
        <taxon>Desulfobulbia</taxon>
        <taxon>Desulfobulbales</taxon>
        <taxon>Desulfobulbaceae</taxon>
        <taxon>Desulfobulbus</taxon>
    </lineage>
</organism>
<evidence type="ECO:0000313" key="7">
    <source>
        <dbReference type="Proteomes" id="UP000006365"/>
    </source>
</evidence>
<dbReference type="HAMAP" id="MF_00922">
    <property type="entry name" value="OM_assembly_BamD"/>
    <property type="match status" value="1"/>
</dbReference>
<evidence type="ECO:0000313" key="6">
    <source>
        <dbReference type="EMBL" id="ADW19088.1"/>
    </source>
</evidence>
<dbReference type="RefSeq" id="WP_015725613.1">
    <property type="nucleotide sequence ID" value="NC_014972.1"/>
</dbReference>
<dbReference type="NCBIfam" id="TIGR03302">
    <property type="entry name" value="OM_YfiO"/>
    <property type="match status" value="1"/>
</dbReference>
<dbReference type="Proteomes" id="UP000006365">
    <property type="component" value="Chromosome"/>
</dbReference>
<dbReference type="Pfam" id="PF13525">
    <property type="entry name" value="YfiO"/>
    <property type="match status" value="1"/>
</dbReference>
<dbReference type="SUPFAM" id="SSF48452">
    <property type="entry name" value="TPR-like"/>
    <property type="match status" value="1"/>
</dbReference>
<evidence type="ECO:0000259" key="5">
    <source>
        <dbReference type="Pfam" id="PF13525"/>
    </source>
</evidence>
<feature type="compositionally biased region" description="Basic and acidic residues" evidence="4">
    <location>
        <begin position="272"/>
        <end position="291"/>
    </location>
</feature>
<keyword evidence="1" id="KW-0732">Signal</keyword>
<name>A0A7U3YPM4_DESPD</name>
<keyword evidence="6" id="KW-0449">Lipoprotein</keyword>
<proteinExistence type="inferred from homology"/>
<dbReference type="InterPro" id="IPR017689">
    <property type="entry name" value="BamD"/>
</dbReference>
<dbReference type="InterPro" id="IPR011990">
    <property type="entry name" value="TPR-like_helical_dom_sf"/>
</dbReference>
<dbReference type="InterPro" id="IPR039565">
    <property type="entry name" value="BamD-like"/>
</dbReference>
<accession>A0A7U3YPM4</accession>
<dbReference type="EMBL" id="CP002364">
    <property type="protein sequence ID" value="ADW19088.1"/>
    <property type="molecule type" value="Genomic_DNA"/>
</dbReference>